<reference evidence="1" key="2">
    <citation type="journal article" date="2015" name="Data Brief">
        <title>Shoot transcriptome of the giant reed, Arundo donax.</title>
        <authorList>
            <person name="Barrero R.A."/>
            <person name="Guerrero F.D."/>
            <person name="Moolhuijzen P."/>
            <person name="Goolsby J.A."/>
            <person name="Tidwell J."/>
            <person name="Bellgard S.E."/>
            <person name="Bellgard M.I."/>
        </authorList>
    </citation>
    <scope>NUCLEOTIDE SEQUENCE</scope>
    <source>
        <tissue evidence="1">Shoot tissue taken approximately 20 cm above the soil surface</tissue>
    </source>
</reference>
<proteinExistence type="predicted"/>
<reference evidence="1" key="1">
    <citation type="submission" date="2014-09" db="EMBL/GenBank/DDBJ databases">
        <authorList>
            <person name="Magalhaes I.L.F."/>
            <person name="Oliveira U."/>
            <person name="Santos F.R."/>
            <person name="Vidigal T.H.D.A."/>
            <person name="Brescovit A.D."/>
            <person name="Santos A.J."/>
        </authorList>
    </citation>
    <scope>NUCLEOTIDE SEQUENCE</scope>
    <source>
        <tissue evidence="1">Shoot tissue taken approximately 20 cm above the soil surface</tissue>
    </source>
</reference>
<dbReference type="EMBL" id="GBRH01251439">
    <property type="protein sequence ID" value="JAD46456.1"/>
    <property type="molecule type" value="Transcribed_RNA"/>
</dbReference>
<organism evidence="1">
    <name type="scientific">Arundo donax</name>
    <name type="common">Giant reed</name>
    <name type="synonym">Donax arundinaceus</name>
    <dbReference type="NCBI Taxonomy" id="35708"/>
    <lineage>
        <taxon>Eukaryota</taxon>
        <taxon>Viridiplantae</taxon>
        <taxon>Streptophyta</taxon>
        <taxon>Embryophyta</taxon>
        <taxon>Tracheophyta</taxon>
        <taxon>Spermatophyta</taxon>
        <taxon>Magnoliopsida</taxon>
        <taxon>Liliopsida</taxon>
        <taxon>Poales</taxon>
        <taxon>Poaceae</taxon>
        <taxon>PACMAD clade</taxon>
        <taxon>Arundinoideae</taxon>
        <taxon>Arundineae</taxon>
        <taxon>Arundo</taxon>
    </lineage>
</organism>
<dbReference type="AlphaFoldDB" id="A0A0A9SLW0"/>
<protein>
    <submittedName>
        <fullName evidence="1">Uncharacterized protein</fullName>
    </submittedName>
</protein>
<accession>A0A0A9SLW0</accession>
<name>A0A0A9SLW0_ARUDO</name>
<evidence type="ECO:0000313" key="1">
    <source>
        <dbReference type="EMBL" id="JAD46456.1"/>
    </source>
</evidence>
<sequence>MSSLSLTAVRPGSRRFLASLTASSSAHLRPRSTTFSVGLVLLPSSSTSRTAHHSSP</sequence>